<evidence type="ECO:0000256" key="4">
    <source>
        <dbReference type="ARBA" id="ARBA00022475"/>
    </source>
</evidence>
<dbReference type="Proteomes" id="UP001179647">
    <property type="component" value="Chromosome"/>
</dbReference>
<evidence type="ECO:0000256" key="5">
    <source>
        <dbReference type="ARBA" id="ARBA00022573"/>
    </source>
</evidence>
<evidence type="ECO:0000256" key="8">
    <source>
        <dbReference type="ARBA" id="ARBA00023136"/>
    </source>
</evidence>
<comment type="subcellular location">
    <subcellularLocation>
        <location evidence="1 9">Cell membrane</location>
        <topology evidence="1 9">Multi-pass membrane protein</topology>
    </subcellularLocation>
</comment>
<feature type="transmembrane region" description="Helical" evidence="9">
    <location>
        <begin position="162"/>
        <end position="179"/>
    </location>
</feature>
<dbReference type="NCBIfam" id="TIGR00380">
    <property type="entry name" value="cobal_cbiB"/>
    <property type="match status" value="1"/>
</dbReference>
<keyword evidence="6 9" id="KW-0812">Transmembrane</keyword>
<evidence type="ECO:0000256" key="1">
    <source>
        <dbReference type="ARBA" id="ARBA00004651"/>
    </source>
</evidence>
<feature type="transmembrane region" description="Helical" evidence="9">
    <location>
        <begin position="206"/>
        <end position="226"/>
    </location>
</feature>
<feature type="transmembrane region" description="Helical" evidence="9">
    <location>
        <begin position="53"/>
        <end position="75"/>
    </location>
</feature>
<keyword evidence="4 9" id="KW-1003">Cell membrane</keyword>
<evidence type="ECO:0000256" key="6">
    <source>
        <dbReference type="ARBA" id="ARBA00022692"/>
    </source>
</evidence>
<reference evidence="10" key="1">
    <citation type="submission" date="2022-10" db="EMBL/GenBank/DDBJ databases">
        <title>Vagococcus sp. isolated from poultry meat.</title>
        <authorList>
            <person name="Johansson P."/>
            <person name="Bjorkroth J."/>
        </authorList>
    </citation>
    <scope>NUCLEOTIDE SEQUENCE</scope>
    <source>
        <strain evidence="10">STAA11</strain>
    </source>
</reference>
<dbReference type="InterPro" id="IPR004485">
    <property type="entry name" value="Cobalamin_biosynth_CobD/CbiB"/>
</dbReference>
<keyword evidence="7 9" id="KW-1133">Transmembrane helix</keyword>
<comment type="pathway">
    <text evidence="2 9">Cofactor biosynthesis; adenosylcobalamin biosynthesis.</text>
</comment>
<organism evidence="10 11">
    <name type="scientific">Vagococcus intermedius</name>
    <dbReference type="NCBI Taxonomy" id="2991418"/>
    <lineage>
        <taxon>Bacteria</taxon>
        <taxon>Bacillati</taxon>
        <taxon>Bacillota</taxon>
        <taxon>Bacilli</taxon>
        <taxon>Lactobacillales</taxon>
        <taxon>Enterococcaceae</taxon>
        <taxon>Vagococcus</taxon>
    </lineage>
</organism>
<comment type="caution">
    <text evidence="9">Lacks conserved residue(s) required for the propagation of feature annotation.</text>
</comment>
<dbReference type="PANTHER" id="PTHR34308">
    <property type="entry name" value="COBALAMIN BIOSYNTHESIS PROTEIN CBIB"/>
    <property type="match status" value="1"/>
</dbReference>
<keyword evidence="8 9" id="KW-0472">Membrane</keyword>
<dbReference type="GO" id="GO:0009236">
    <property type="term" value="P:cobalamin biosynthetic process"/>
    <property type="evidence" value="ECO:0007669"/>
    <property type="project" value="UniProtKB-UniRule"/>
</dbReference>
<comment type="function">
    <text evidence="9">Converts cobyric acid to cobinamide by the addition of aminopropanol on the F carboxylic group.</text>
</comment>
<keyword evidence="5 9" id="KW-0169">Cobalamin biosynthesis</keyword>
<sequence>MIENSLVVVGAFLLDSLLGDPYTWPHPVKLIGNSIAFLDNFIQKNIKNKQVKYVAGLFLWLIIVLGTGLVTITLLKVATSIHPVIGLLVSLYLSYTTLAMKSLAFEGKKMIKVLKEGSLEEARKQVGMIVGRDTSELNKKEICQATIETIAENTNDGMIAPLFYLVIGGPVLGMMYKAVNTLDSMVGYKNKKHLEVGAVSAILDDVFSFIPARITWLLMMLLSFILPFDGRNAVKIGWRDRYNHKSPNSAFPEAVVAGALGIQLGGTHLYHGVEVYKPTIGENLKAVDYEDIVKTNQLLYETSFVALLIFSTIKFMVMGN</sequence>
<comment type="similarity">
    <text evidence="3 9">Belongs to the CobD/CbiB family.</text>
</comment>
<evidence type="ECO:0000256" key="3">
    <source>
        <dbReference type="ARBA" id="ARBA00006263"/>
    </source>
</evidence>
<dbReference type="HAMAP" id="MF_00024">
    <property type="entry name" value="CobD_CbiB"/>
    <property type="match status" value="1"/>
</dbReference>
<dbReference type="EMBL" id="CP110232">
    <property type="protein sequence ID" value="WEG72742.1"/>
    <property type="molecule type" value="Genomic_DNA"/>
</dbReference>
<evidence type="ECO:0000256" key="9">
    <source>
        <dbReference type="HAMAP-Rule" id="MF_00024"/>
    </source>
</evidence>
<dbReference type="GO" id="GO:0048472">
    <property type="term" value="F:threonine-phosphate decarboxylase activity"/>
    <property type="evidence" value="ECO:0007669"/>
    <property type="project" value="InterPro"/>
</dbReference>
<dbReference type="GO" id="GO:0005886">
    <property type="term" value="C:plasma membrane"/>
    <property type="evidence" value="ECO:0007669"/>
    <property type="project" value="UniProtKB-SubCell"/>
</dbReference>
<proteinExistence type="inferred from homology"/>
<dbReference type="PANTHER" id="PTHR34308:SF1">
    <property type="entry name" value="COBALAMIN BIOSYNTHESIS PROTEIN CBIB"/>
    <property type="match status" value="1"/>
</dbReference>
<evidence type="ECO:0000256" key="7">
    <source>
        <dbReference type="ARBA" id="ARBA00022989"/>
    </source>
</evidence>
<feature type="transmembrane region" description="Helical" evidence="9">
    <location>
        <begin position="81"/>
        <end position="100"/>
    </location>
</feature>
<dbReference type="AlphaFoldDB" id="A0AAF0CU37"/>
<keyword evidence="11" id="KW-1185">Reference proteome</keyword>
<dbReference type="KEGG" id="vie:OL234_07065"/>
<protein>
    <recommendedName>
        <fullName evidence="9">Cobalamin biosynthesis protein CobD</fullName>
    </recommendedName>
</protein>
<dbReference type="GO" id="GO:0015420">
    <property type="term" value="F:ABC-type vitamin B12 transporter activity"/>
    <property type="evidence" value="ECO:0007669"/>
    <property type="project" value="UniProtKB-UniRule"/>
</dbReference>
<dbReference type="Pfam" id="PF03186">
    <property type="entry name" value="CobD_Cbib"/>
    <property type="match status" value="1"/>
</dbReference>
<accession>A0AAF0CU37</accession>
<gene>
    <name evidence="10" type="primary">cbiB</name>
    <name evidence="9" type="synonym">cobD</name>
    <name evidence="10" type="ORF">OL234_07065</name>
</gene>
<name>A0AAF0CU37_9ENTE</name>
<evidence type="ECO:0000313" key="11">
    <source>
        <dbReference type="Proteomes" id="UP001179647"/>
    </source>
</evidence>
<evidence type="ECO:0000256" key="2">
    <source>
        <dbReference type="ARBA" id="ARBA00004953"/>
    </source>
</evidence>
<evidence type="ECO:0000313" key="10">
    <source>
        <dbReference type="EMBL" id="WEG72742.1"/>
    </source>
</evidence>
<dbReference type="RefSeq" id="WP_275468544.1">
    <property type="nucleotide sequence ID" value="NZ_CP110232.1"/>
</dbReference>